<organism evidence="3 4">
    <name type="scientific">Candidatus Liberibacter solanacearum</name>
    <dbReference type="NCBI Taxonomy" id="556287"/>
    <lineage>
        <taxon>Bacteria</taxon>
        <taxon>Pseudomonadati</taxon>
        <taxon>Pseudomonadota</taxon>
        <taxon>Alphaproteobacteria</taxon>
        <taxon>Hyphomicrobiales</taxon>
        <taxon>Rhizobiaceae</taxon>
        <taxon>Liberibacter</taxon>
    </lineage>
</organism>
<dbReference type="EMBL" id="JMTK01000002">
    <property type="protein sequence ID" value="KJZ82060.1"/>
    <property type="molecule type" value="Genomic_DNA"/>
</dbReference>
<accession>A0A094YZI7</accession>
<dbReference type="PANTHER" id="PTHR43384">
    <property type="entry name" value="SEPTUM SITE-DETERMINING PROTEIN MIND HOMOLOG, CHLOROPLASTIC-RELATED"/>
    <property type="match status" value="1"/>
</dbReference>
<keyword evidence="2" id="KW-0067">ATP-binding</keyword>
<dbReference type="PANTHER" id="PTHR43384:SF6">
    <property type="entry name" value="SEPTUM SITE-DETERMINING PROTEIN MIND HOMOLOG, CHLOROPLASTIC"/>
    <property type="match status" value="1"/>
</dbReference>
<sequence>MGIEYKGSGSDVLNKHDDGSLPSISVHAFCVTDSLYSVIEKSKIDRRMNRVKMRITKGSITEAIDVFADSATPNLLIIQTTVDSRKILSSLEPLAEVCDSTTKVIVIGETNDVLLYRELIASGISEYLIEPLSVSDIIKVISNIFVEKNKGDSFGSSIAFIGSRGGVGSSTIAHNCAFSIASVLAIDTILADLDLPYGTANINFDQDPIYGILNLIASSGKIDEGLVDKIMVRYVENLSILTAPAILDRTYDFDEKDILPVIELLKRIAPLTILDLPHIWNRWNRQILTLSDKVVITTSLDLVSLRNTKNLIDFLKKIRPNDKPPYLVINQVGMPKKPEISIDDFCAPLGIDPSIIIPFDAFVFGMSANSGKMIREMDPKSSVSNLLVDFSKILLDRITIVKPKNAIYDKIKTFLKIK</sequence>
<dbReference type="Proteomes" id="UP000033731">
    <property type="component" value="Unassembled WGS sequence"/>
</dbReference>
<dbReference type="PATRIC" id="fig|556287.8.peg.792"/>
<dbReference type="GO" id="GO:0005524">
    <property type="term" value="F:ATP binding"/>
    <property type="evidence" value="ECO:0007669"/>
    <property type="project" value="UniProtKB-KW"/>
</dbReference>
<dbReference type="GO" id="GO:0051782">
    <property type="term" value="P:negative regulation of cell division"/>
    <property type="evidence" value="ECO:0007669"/>
    <property type="project" value="TreeGrafter"/>
</dbReference>
<dbReference type="GO" id="GO:0005829">
    <property type="term" value="C:cytosol"/>
    <property type="evidence" value="ECO:0007669"/>
    <property type="project" value="TreeGrafter"/>
</dbReference>
<dbReference type="SUPFAM" id="SSF52540">
    <property type="entry name" value="P-loop containing nucleoside triphosphate hydrolases"/>
    <property type="match status" value="1"/>
</dbReference>
<dbReference type="RefSeq" id="WP_034442499.1">
    <property type="nucleotide sequence ID" value="NZ_JMTK01000002.1"/>
</dbReference>
<dbReference type="Gene3D" id="3.40.50.300">
    <property type="entry name" value="P-loop containing nucleotide triphosphate hydrolases"/>
    <property type="match status" value="1"/>
</dbReference>
<dbReference type="Gene3D" id="3.40.50.2300">
    <property type="match status" value="1"/>
</dbReference>
<comment type="caution">
    <text evidence="3">The sequence shown here is derived from an EMBL/GenBank/DDBJ whole genome shotgun (WGS) entry which is preliminary data.</text>
</comment>
<dbReference type="InterPro" id="IPR027417">
    <property type="entry name" value="P-loop_NTPase"/>
</dbReference>
<dbReference type="AlphaFoldDB" id="A0A094YZI7"/>
<name>A0A094YZI7_9HYPH</name>
<protein>
    <submittedName>
        <fullName evidence="3">Type II/IV secretion system ATPase TadZ/CpaE, associated with Flp pilus assembly</fullName>
    </submittedName>
</protein>
<evidence type="ECO:0000313" key="3">
    <source>
        <dbReference type="EMBL" id="KJZ82060.1"/>
    </source>
</evidence>
<dbReference type="GO" id="GO:0016887">
    <property type="term" value="F:ATP hydrolysis activity"/>
    <property type="evidence" value="ECO:0007669"/>
    <property type="project" value="TreeGrafter"/>
</dbReference>
<dbReference type="InterPro" id="IPR050625">
    <property type="entry name" value="ParA/MinD_ATPase"/>
</dbReference>
<reference evidence="3 4" key="1">
    <citation type="journal article" date="2015" name="Phytopathology">
        <title>Genomes of Candidatus Liberibacter solanacearum haplotype A from New Zealand and the USA suggest significant genome plasticity in the species.</title>
        <authorList>
            <person name="Thompson S.M."/>
            <person name="Johnson C.P."/>
            <person name="Lu A.Y."/>
            <person name="Frampton R.A."/>
            <person name="Sullivan K.L."/>
            <person name="Fiers M.W."/>
            <person name="Crowhurst R.N."/>
            <person name="Pitman A.R."/>
            <person name="Scott I."/>
            <person name="Gudmestad N.C."/>
            <person name="Smith G.R."/>
        </authorList>
    </citation>
    <scope>NUCLEOTIDE SEQUENCE [LARGE SCALE GENOMIC DNA]</scope>
    <source>
        <strain evidence="3 4">LsoNZ1</strain>
    </source>
</reference>
<evidence type="ECO:0000256" key="2">
    <source>
        <dbReference type="ARBA" id="ARBA00022840"/>
    </source>
</evidence>
<keyword evidence="4" id="KW-1185">Reference proteome</keyword>
<proteinExistence type="predicted"/>
<dbReference type="GO" id="GO:0009898">
    <property type="term" value="C:cytoplasmic side of plasma membrane"/>
    <property type="evidence" value="ECO:0007669"/>
    <property type="project" value="TreeGrafter"/>
</dbReference>
<evidence type="ECO:0000313" key="4">
    <source>
        <dbReference type="Proteomes" id="UP000033731"/>
    </source>
</evidence>
<keyword evidence="1" id="KW-0547">Nucleotide-binding</keyword>
<gene>
    <name evidence="3" type="ORF">DJ66_0794</name>
</gene>
<evidence type="ECO:0000256" key="1">
    <source>
        <dbReference type="ARBA" id="ARBA00022741"/>
    </source>
</evidence>